<reference evidence="1 2" key="1">
    <citation type="submission" date="2023-03" db="EMBL/GenBank/DDBJ databases">
        <title>Thalassotalea loyana LMG 22536T draft genome sequence.</title>
        <authorList>
            <person name="Sawabe T."/>
        </authorList>
    </citation>
    <scope>NUCLEOTIDE SEQUENCE [LARGE SCALE GENOMIC DNA]</scope>
    <source>
        <strain evidence="1 2">LMG 22536</strain>
    </source>
</reference>
<keyword evidence="2" id="KW-1185">Reference proteome</keyword>
<evidence type="ECO:0000313" key="1">
    <source>
        <dbReference type="EMBL" id="GLX86964.1"/>
    </source>
</evidence>
<comment type="caution">
    <text evidence="1">The sequence shown here is derived from an EMBL/GenBank/DDBJ whole genome shotgun (WGS) entry which is preliminary data.</text>
</comment>
<evidence type="ECO:0000313" key="2">
    <source>
        <dbReference type="Proteomes" id="UP001157134"/>
    </source>
</evidence>
<dbReference type="Proteomes" id="UP001157134">
    <property type="component" value="Unassembled WGS sequence"/>
</dbReference>
<sequence>MLLQIVEENIRREFPLLEYSLNECCDTLIINGPNDRIGNVELEDDLDEIIVMVGSFTHWHAACYDQTITKEERYQQVSVEIMDFLKELFSNKLVLWGSHKTGGGFYNIDFDINEQDSPSEPEEIEQFFWSGDKYS</sequence>
<accession>A0ABQ6HH49</accession>
<organism evidence="1 2">
    <name type="scientific">Thalassotalea loyana</name>
    <dbReference type="NCBI Taxonomy" id="280483"/>
    <lineage>
        <taxon>Bacteria</taxon>
        <taxon>Pseudomonadati</taxon>
        <taxon>Pseudomonadota</taxon>
        <taxon>Gammaproteobacteria</taxon>
        <taxon>Alteromonadales</taxon>
        <taxon>Colwelliaceae</taxon>
        <taxon>Thalassotalea</taxon>
    </lineage>
</organism>
<protein>
    <submittedName>
        <fullName evidence="1">Uncharacterized protein</fullName>
    </submittedName>
</protein>
<proteinExistence type="predicted"/>
<dbReference type="EMBL" id="BSSV01000008">
    <property type="protein sequence ID" value="GLX86964.1"/>
    <property type="molecule type" value="Genomic_DNA"/>
</dbReference>
<gene>
    <name evidence="1" type="ORF">tloyanaT_32170</name>
</gene>
<dbReference type="RefSeq" id="WP_284300532.1">
    <property type="nucleotide sequence ID" value="NZ_BSSV01000008.1"/>
</dbReference>
<name>A0ABQ6HH49_9GAMM</name>